<dbReference type="Ensembl" id="ENSOABT00000000351.2">
    <property type="protein sequence ID" value="ENSOABP00000000332.2"/>
    <property type="gene ID" value="ENSOABG00000000289.2"/>
</dbReference>
<dbReference type="PANTHER" id="PTHR13943:SF37">
    <property type="entry name" value="PHOSPHOLIPASE A AND ACYLTRANSFERASE 1"/>
    <property type="match status" value="1"/>
</dbReference>
<evidence type="ECO:0000256" key="4">
    <source>
        <dbReference type="ARBA" id="ARBA00023098"/>
    </source>
</evidence>
<dbReference type="PANTHER" id="PTHR13943">
    <property type="entry name" value="HRAS-LIKE SUPPRESSOR - RELATED"/>
    <property type="match status" value="1"/>
</dbReference>
<evidence type="ECO:0000256" key="1">
    <source>
        <dbReference type="ARBA" id="ARBA00007824"/>
    </source>
</evidence>
<keyword evidence="2" id="KW-0808">Transferase</keyword>
<dbReference type="GO" id="GO:0008970">
    <property type="term" value="F:phospholipase A1 activity"/>
    <property type="evidence" value="ECO:0007669"/>
    <property type="project" value="TreeGrafter"/>
</dbReference>
<dbReference type="GO" id="GO:0005737">
    <property type="term" value="C:cytoplasm"/>
    <property type="evidence" value="ECO:0007669"/>
    <property type="project" value="TreeGrafter"/>
</dbReference>
<dbReference type="Gene3D" id="3.90.1720.10">
    <property type="entry name" value="endopeptidase domain like (from Nostoc punctiforme)"/>
    <property type="match status" value="1"/>
</dbReference>
<evidence type="ECO:0000256" key="2">
    <source>
        <dbReference type="ARBA" id="ARBA00022679"/>
    </source>
</evidence>
<dbReference type="InterPro" id="IPR007053">
    <property type="entry name" value="LRAT_dom"/>
</dbReference>
<keyword evidence="3" id="KW-0378">Hydrolase</keyword>
<evidence type="ECO:0000313" key="7">
    <source>
        <dbReference type="Proteomes" id="UP000472276"/>
    </source>
</evidence>
<reference evidence="6" key="2">
    <citation type="submission" date="2025-09" db="UniProtKB">
        <authorList>
            <consortium name="Ensembl"/>
        </authorList>
    </citation>
    <scope>IDENTIFICATION</scope>
</reference>
<organism evidence="6 7">
    <name type="scientific">Oreochromis aureus</name>
    <name type="common">Israeli tilapia</name>
    <name type="synonym">Chromis aureus</name>
    <dbReference type="NCBI Taxonomy" id="47969"/>
    <lineage>
        <taxon>Eukaryota</taxon>
        <taxon>Metazoa</taxon>
        <taxon>Chordata</taxon>
        <taxon>Craniata</taxon>
        <taxon>Vertebrata</taxon>
        <taxon>Euteleostomi</taxon>
        <taxon>Actinopterygii</taxon>
        <taxon>Neopterygii</taxon>
        <taxon>Teleostei</taxon>
        <taxon>Neoteleostei</taxon>
        <taxon>Acanthomorphata</taxon>
        <taxon>Ovalentaria</taxon>
        <taxon>Cichlomorphae</taxon>
        <taxon>Cichliformes</taxon>
        <taxon>Cichlidae</taxon>
        <taxon>African cichlids</taxon>
        <taxon>Pseudocrenilabrinae</taxon>
        <taxon>Oreochromini</taxon>
        <taxon>Oreochromis</taxon>
    </lineage>
</organism>
<evidence type="ECO:0000313" key="6">
    <source>
        <dbReference type="Ensembl" id="ENSOABP00000000332.2"/>
    </source>
</evidence>
<dbReference type="GO" id="GO:0070292">
    <property type="term" value="P:N-acylphosphatidylethanolamine metabolic process"/>
    <property type="evidence" value="ECO:0007669"/>
    <property type="project" value="TreeGrafter"/>
</dbReference>
<comment type="similarity">
    <text evidence="1">Belongs to the H-rev107 family.</text>
</comment>
<keyword evidence="7" id="KW-1185">Reference proteome</keyword>
<proteinExistence type="inferred from homology"/>
<keyword evidence="4" id="KW-0443">Lipid metabolism</keyword>
<name>A0A668RBA1_OREAU</name>
<evidence type="ECO:0000259" key="5">
    <source>
        <dbReference type="PROSITE" id="PS51934"/>
    </source>
</evidence>
<accession>A0A668RBA1</accession>
<dbReference type="GO" id="GO:0004623">
    <property type="term" value="F:phospholipase A2 activity"/>
    <property type="evidence" value="ECO:0007669"/>
    <property type="project" value="TreeGrafter"/>
</dbReference>
<dbReference type="AlphaFoldDB" id="A0A668RBA1"/>
<protein>
    <recommendedName>
        <fullName evidence="5">LRAT domain-containing protein</fullName>
    </recommendedName>
</protein>
<feature type="domain" description="LRAT" evidence="5">
    <location>
        <begin position="15"/>
        <end position="123"/>
    </location>
</feature>
<dbReference type="OMA" id="NNRHAFT"/>
<reference evidence="6" key="1">
    <citation type="submission" date="2025-08" db="UniProtKB">
        <authorList>
            <consortium name="Ensembl"/>
        </authorList>
    </citation>
    <scope>IDENTIFICATION</scope>
</reference>
<dbReference type="Pfam" id="PF04970">
    <property type="entry name" value="LRAT"/>
    <property type="match status" value="1"/>
</dbReference>
<dbReference type="InterPro" id="IPR051496">
    <property type="entry name" value="H-rev107_PLA/AT"/>
</dbReference>
<dbReference type="PROSITE" id="PS51934">
    <property type="entry name" value="LRAT"/>
    <property type="match status" value="1"/>
</dbReference>
<evidence type="ECO:0000256" key="3">
    <source>
        <dbReference type="ARBA" id="ARBA00022801"/>
    </source>
</evidence>
<sequence>MINETGSVLPLTNLIEFSYPLGYSHWAVYDDDGHVIHFAVAVCGDLLLGETKIRRVPVGEVNVPHGAHALVSNNRHAFTPSAPEDMRLRRDALLNQSLPYNLFTLNCEHFATFIRYGKAVCNQVMPSLEKTNDYHLRYAQKN</sequence>
<dbReference type="Proteomes" id="UP000472276">
    <property type="component" value="Unassembled WGS sequence"/>
</dbReference>
<dbReference type="GO" id="GO:0016410">
    <property type="term" value="F:N-acyltransferase activity"/>
    <property type="evidence" value="ECO:0007669"/>
    <property type="project" value="TreeGrafter"/>
</dbReference>